<dbReference type="SMART" id="SM00249">
    <property type="entry name" value="PHD"/>
    <property type="match status" value="1"/>
</dbReference>
<feature type="region of interest" description="Disordered" evidence="4">
    <location>
        <begin position="1"/>
        <end position="27"/>
    </location>
</feature>
<evidence type="ECO:0000256" key="4">
    <source>
        <dbReference type="SAM" id="MobiDB-lite"/>
    </source>
</evidence>
<evidence type="ECO:0000313" key="7">
    <source>
        <dbReference type="Proteomes" id="UP000756346"/>
    </source>
</evidence>
<dbReference type="InterPro" id="IPR011011">
    <property type="entry name" value="Znf_FYVE_PHD"/>
</dbReference>
<dbReference type="OrthoDB" id="303107at2759"/>
<dbReference type="InterPro" id="IPR001965">
    <property type="entry name" value="Znf_PHD"/>
</dbReference>
<comment type="caution">
    <text evidence="6">The sequence shown here is derived from an EMBL/GenBank/DDBJ whole genome shotgun (WGS) entry which is preliminary data.</text>
</comment>
<feature type="region of interest" description="Disordered" evidence="4">
    <location>
        <begin position="512"/>
        <end position="821"/>
    </location>
</feature>
<dbReference type="Pfam" id="PF00628">
    <property type="entry name" value="PHD"/>
    <property type="match status" value="1"/>
</dbReference>
<evidence type="ECO:0000256" key="1">
    <source>
        <dbReference type="ARBA" id="ARBA00022723"/>
    </source>
</evidence>
<proteinExistence type="predicted"/>
<dbReference type="PANTHER" id="PTHR14296:SF3">
    <property type="entry name" value="DIKAR, ISOFORM F"/>
    <property type="match status" value="1"/>
</dbReference>
<dbReference type="SUPFAM" id="SSF57903">
    <property type="entry name" value="FYVE/PHD zinc finger"/>
    <property type="match status" value="1"/>
</dbReference>
<dbReference type="InterPro" id="IPR028938">
    <property type="entry name" value="Rsf1-like"/>
</dbReference>
<dbReference type="GO" id="GO:0008270">
    <property type="term" value="F:zinc ion binding"/>
    <property type="evidence" value="ECO:0007669"/>
    <property type="project" value="UniProtKB-KW"/>
</dbReference>
<dbReference type="Proteomes" id="UP000756346">
    <property type="component" value="Unassembled WGS sequence"/>
</dbReference>
<evidence type="ECO:0000256" key="2">
    <source>
        <dbReference type="ARBA" id="ARBA00022771"/>
    </source>
</evidence>
<feature type="compositionally biased region" description="Basic and acidic residues" evidence="4">
    <location>
        <begin position="342"/>
        <end position="367"/>
    </location>
</feature>
<feature type="compositionally biased region" description="Acidic residues" evidence="4">
    <location>
        <begin position="232"/>
        <end position="242"/>
    </location>
</feature>
<gene>
    <name evidence="6" type="ORF">B0I36DRAFT_433934</name>
</gene>
<dbReference type="Gene3D" id="3.30.40.10">
    <property type="entry name" value="Zinc/RING finger domain, C3HC4 (zinc finger)"/>
    <property type="match status" value="1"/>
</dbReference>
<feature type="compositionally biased region" description="Low complexity" evidence="4">
    <location>
        <begin position="778"/>
        <end position="792"/>
    </location>
</feature>
<keyword evidence="7" id="KW-1185">Reference proteome</keyword>
<organism evidence="6 7">
    <name type="scientific">Microdochium trichocladiopsis</name>
    <dbReference type="NCBI Taxonomy" id="1682393"/>
    <lineage>
        <taxon>Eukaryota</taxon>
        <taxon>Fungi</taxon>
        <taxon>Dikarya</taxon>
        <taxon>Ascomycota</taxon>
        <taxon>Pezizomycotina</taxon>
        <taxon>Sordariomycetes</taxon>
        <taxon>Xylariomycetidae</taxon>
        <taxon>Xylariales</taxon>
        <taxon>Microdochiaceae</taxon>
        <taxon>Microdochium</taxon>
    </lineage>
</organism>
<reference evidence="6" key="1">
    <citation type="journal article" date="2021" name="Nat. Commun.">
        <title>Genetic determinants of endophytism in the Arabidopsis root mycobiome.</title>
        <authorList>
            <person name="Mesny F."/>
            <person name="Miyauchi S."/>
            <person name="Thiergart T."/>
            <person name="Pickel B."/>
            <person name="Atanasova L."/>
            <person name="Karlsson M."/>
            <person name="Huettel B."/>
            <person name="Barry K.W."/>
            <person name="Haridas S."/>
            <person name="Chen C."/>
            <person name="Bauer D."/>
            <person name="Andreopoulos W."/>
            <person name="Pangilinan J."/>
            <person name="LaButti K."/>
            <person name="Riley R."/>
            <person name="Lipzen A."/>
            <person name="Clum A."/>
            <person name="Drula E."/>
            <person name="Henrissat B."/>
            <person name="Kohler A."/>
            <person name="Grigoriev I.V."/>
            <person name="Martin F.M."/>
            <person name="Hacquard S."/>
        </authorList>
    </citation>
    <scope>NUCLEOTIDE SEQUENCE</scope>
    <source>
        <strain evidence="6">MPI-CAGE-CH-0230</strain>
    </source>
</reference>
<feature type="compositionally biased region" description="Low complexity" evidence="4">
    <location>
        <begin position="704"/>
        <end position="724"/>
    </location>
</feature>
<dbReference type="PANTHER" id="PTHR14296">
    <property type="entry name" value="REMODELING AND SPACING FACTOR 1"/>
    <property type="match status" value="1"/>
</dbReference>
<accession>A0A9P8Y107</accession>
<feature type="region of interest" description="Disordered" evidence="4">
    <location>
        <begin position="332"/>
        <end position="367"/>
    </location>
</feature>
<dbReference type="PROSITE" id="PS01359">
    <property type="entry name" value="ZF_PHD_1"/>
    <property type="match status" value="1"/>
</dbReference>
<feature type="compositionally biased region" description="Polar residues" evidence="4">
    <location>
        <begin position="809"/>
        <end position="821"/>
    </location>
</feature>
<keyword evidence="1" id="KW-0479">Metal-binding</keyword>
<evidence type="ECO:0000256" key="3">
    <source>
        <dbReference type="ARBA" id="ARBA00022833"/>
    </source>
</evidence>
<feature type="compositionally biased region" description="Polar residues" evidence="4">
    <location>
        <begin position="554"/>
        <end position="579"/>
    </location>
</feature>
<feature type="domain" description="Zinc finger PHD-type" evidence="5">
    <location>
        <begin position="451"/>
        <end position="499"/>
    </location>
</feature>
<dbReference type="EMBL" id="JAGTJQ010000008">
    <property type="protein sequence ID" value="KAH7026511.1"/>
    <property type="molecule type" value="Genomic_DNA"/>
</dbReference>
<dbReference type="InterPro" id="IPR013083">
    <property type="entry name" value="Znf_RING/FYVE/PHD"/>
</dbReference>
<dbReference type="AlphaFoldDB" id="A0A9P8Y107"/>
<evidence type="ECO:0000259" key="5">
    <source>
        <dbReference type="SMART" id="SM00249"/>
    </source>
</evidence>
<keyword evidence="2" id="KW-0863">Zinc-finger</keyword>
<evidence type="ECO:0000313" key="6">
    <source>
        <dbReference type="EMBL" id="KAH7026511.1"/>
    </source>
</evidence>
<dbReference type="GeneID" id="70192226"/>
<dbReference type="GO" id="GO:0006355">
    <property type="term" value="P:regulation of DNA-templated transcription"/>
    <property type="evidence" value="ECO:0007669"/>
    <property type="project" value="InterPro"/>
</dbReference>
<dbReference type="GO" id="GO:0031213">
    <property type="term" value="C:RSF complex"/>
    <property type="evidence" value="ECO:0007669"/>
    <property type="project" value="InterPro"/>
</dbReference>
<dbReference type="InterPro" id="IPR019787">
    <property type="entry name" value="Znf_PHD-finger"/>
</dbReference>
<dbReference type="RefSeq" id="XP_046009728.1">
    <property type="nucleotide sequence ID" value="XM_046162680.1"/>
</dbReference>
<sequence>MVISRKRTRRDAELDAEPATKAPAVKEEPSMLQKIRNTWHFANLYQWICLFGKVVKIDDSLDVDDLEAELLKHRSGVLVDIGVALLKWVSSHRGLGPELFDEYTRRQYVAKAPELNPFGVEEEPAHFHDFDAFTKLRVLQQLTRWVMLHPERVREKMDEQRPSDQTEWRIEPTGWDSDDRTYFILDDNRLYRMTDAPPPSSATWKPKKNTQKAKAAARAAKRRRTSRSAAAQDDDDVDDDAPMSDAPTDAAVEPQDDGLGGAKWECVAANLDEVRSFLDSIRKSRDENEKVLRKSIEDHLLPILEKQEESRKRKILAKERELLALEKMAHAKRSSRLAGKVEQQRMESQRKEEEEKRKVEEEKQRKEELARIKMEKERDNRLMSRERRLQEREERRLQHEKELAQLSEDSKSLSGDNARLSERRLKAEIDKNRKALQELDEEEEDWIFDCACGVYGQIDDGTHSVACERCNVWQHSSCLGIKEEDAERDDFHFICSTCQRVSKSPAKDVKPTTIKLKVKGPETAANQELAPEPQRSKLQVEISSKLHSKPDLAPSSQAATATTNPQIAASNQPASQTTIPVKAAAPPSLPPPPSPHINGDGHHAFSSPHPALSPPDQSPNKARVYSRVYNNSSSPGPADQKPKEVKAPVKGIFHLSPKPNGISVPFLGSSPKLPKESLTSGKESPVKKSTESFSSVAPVLTPQAASFSSATTTVVSPSASFSTPQLKTSQGSVPSPVLTPKMSHAQNGISPLKRSPPPPAPISAQKTSAGSFHSTPATSILPPSTALSPSPAQTILTPPVKPADPVRPASQQSIGSSFDKL</sequence>
<dbReference type="InterPro" id="IPR019786">
    <property type="entry name" value="Zinc_finger_PHD-type_CS"/>
</dbReference>
<feature type="region of interest" description="Disordered" evidence="4">
    <location>
        <begin position="194"/>
        <end position="259"/>
    </location>
</feature>
<keyword evidence="3" id="KW-0862">Zinc</keyword>
<name>A0A9P8Y107_9PEZI</name>
<feature type="compositionally biased region" description="Polar residues" evidence="4">
    <location>
        <begin position="764"/>
        <end position="777"/>
    </location>
</feature>
<protein>
    <recommendedName>
        <fullName evidence="5">Zinc finger PHD-type domain-containing protein</fullName>
    </recommendedName>
</protein>